<dbReference type="InterPro" id="IPR002942">
    <property type="entry name" value="S4_RNA-bd"/>
</dbReference>
<dbReference type="SMART" id="SM00363">
    <property type="entry name" value="S4"/>
    <property type="match status" value="1"/>
</dbReference>
<dbReference type="Pfam" id="PF01479">
    <property type="entry name" value="S4"/>
    <property type="match status" value="1"/>
</dbReference>
<dbReference type="GO" id="GO:0032259">
    <property type="term" value="P:methylation"/>
    <property type="evidence" value="ECO:0007669"/>
    <property type="project" value="UniProtKB-KW"/>
</dbReference>
<dbReference type="InterPro" id="IPR047048">
    <property type="entry name" value="TlyA"/>
</dbReference>
<dbReference type="CDD" id="cd02440">
    <property type="entry name" value="AdoMet_MTases"/>
    <property type="match status" value="1"/>
</dbReference>
<keyword evidence="4" id="KW-0489">Methyltransferase</keyword>
<evidence type="ECO:0000256" key="1">
    <source>
        <dbReference type="ARBA" id="ARBA00022884"/>
    </source>
</evidence>
<feature type="domain" description="RNA-binding S4" evidence="3">
    <location>
        <begin position="4"/>
        <end position="65"/>
    </location>
</feature>
<dbReference type="Gene3D" id="3.40.50.150">
    <property type="entry name" value="Vaccinia Virus protein VP39"/>
    <property type="match status" value="1"/>
</dbReference>
<proteinExistence type="inferred from homology"/>
<dbReference type="InterPro" id="IPR004538">
    <property type="entry name" value="Hemolysin_A/TlyA"/>
</dbReference>
<gene>
    <name evidence="4" type="primary">tlyA</name>
    <name evidence="4" type="ORF">AMST5_03283</name>
</gene>
<organism evidence="4">
    <name type="scientific">freshwater sediment metagenome</name>
    <dbReference type="NCBI Taxonomy" id="556182"/>
    <lineage>
        <taxon>unclassified sequences</taxon>
        <taxon>metagenomes</taxon>
        <taxon>ecological metagenomes</taxon>
    </lineage>
</organism>
<keyword evidence="1" id="KW-0694">RNA-binding</keyword>
<sequence>MAARRADVALVERGFFESRAKAREAIEAGLVAADGRRVTKPSAPLADDAQIVASAPYPWVSRGGVKLAHALDVFGVDPSGLFCLDVGSSTGGFTDVLLARGARHVVAVDVGHDQLHEKLRRDPRVTSMEGQDARTFTRAQLPEAPALIVMDASFISLGALLPNVLSLAAPQATLVALIKPQFEAGRAANKKGVVRDDKVHADVCAKARADIEALGWRVADVIASPIEGGDGNREFLICAARGADL</sequence>
<dbReference type="InterPro" id="IPR036986">
    <property type="entry name" value="S4_RNA-bd_sf"/>
</dbReference>
<dbReference type="GO" id="GO:0008168">
    <property type="term" value="F:methyltransferase activity"/>
    <property type="evidence" value="ECO:0007669"/>
    <property type="project" value="UniProtKB-KW"/>
</dbReference>
<dbReference type="EC" id="2.1.1.226" evidence="4"/>
<comment type="similarity">
    <text evidence="2">Belongs to the TlyA family.</text>
</comment>
<dbReference type="Pfam" id="PF01728">
    <property type="entry name" value="FtsJ"/>
    <property type="match status" value="1"/>
</dbReference>
<dbReference type="SUPFAM" id="SSF55174">
    <property type="entry name" value="Alpha-L RNA-binding motif"/>
    <property type="match status" value="1"/>
</dbReference>
<dbReference type="PANTHER" id="PTHR32319">
    <property type="entry name" value="BACTERIAL HEMOLYSIN-LIKE PROTEIN"/>
    <property type="match status" value="1"/>
</dbReference>
<evidence type="ECO:0000313" key="4">
    <source>
        <dbReference type="EMBL" id="CAJ0881844.1"/>
    </source>
</evidence>
<dbReference type="NCBIfam" id="TIGR00478">
    <property type="entry name" value="tly"/>
    <property type="match status" value="1"/>
</dbReference>
<dbReference type="SUPFAM" id="SSF53335">
    <property type="entry name" value="S-adenosyl-L-methionine-dependent methyltransferases"/>
    <property type="match status" value="1"/>
</dbReference>
<keyword evidence="4" id="KW-0808">Transferase</keyword>
<dbReference type="GO" id="GO:0003723">
    <property type="term" value="F:RNA binding"/>
    <property type="evidence" value="ECO:0007669"/>
    <property type="project" value="UniProtKB-KW"/>
</dbReference>
<accession>A0AA48M642</accession>
<reference evidence="4" key="1">
    <citation type="submission" date="2023-07" db="EMBL/GenBank/DDBJ databases">
        <authorList>
            <person name="Pelsma A.J. K."/>
        </authorList>
    </citation>
    <scope>NUCLEOTIDE SEQUENCE</scope>
</reference>
<evidence type="ECO:0000256" key="2">
    <source>
        <dbReference type="ARBA" id="ARBA00029460"/>
    </source>
</evidence>
<dbReference type="InterPro" id="IPR029063">
    <property type="entry name" value="SAM-dependent_MTases_sf"/>
</dbReference>
<dbReference type="PROSITE" id="PS50889">
    <property type="entry name" value="S4"/>
    <property type="match status" value="1"/>
</dbReference>
<dbReference type="Gene3D" id="3.10.290.10">
    <property type="entry name" value="RNA-binding S4 domain"/>
    <property type="match status" value="1"/>
</dbReference>
<dbReference type="PIRSF" id="PIRSF005578">
    <property type="entry name" value="TlyA"/>
    <property type="match status" value="1"/>
</dbReference>
<evidence type="ECO:0000259" key="3">
    <source>
        <dbReference type="SMART" id="SM00363"/>
    </source>
</evidence>
<dbReference type="EMBL" id="OY288114">
    <property type="protein sequence ID" value="CAJ0881844.1"/>
    <property type="molecule type" value="Genomic_DNA"/>
</dbReference>
<name>A0AA48M642_9ZZZZ</name>
<dbReference type="AlphaFoldDB" id="A0AA48M642"/>
<dbReference type="CDD" id="cd00165">
    <property type="entry name" value="S4"/>
    <property type="match status" value="1"/>
</dbReference>
<dbReference type="PANTHER" id="PTHR32319:SF0">
    <property type="entry name" value="BACTERIAL HEMOLYSIN-LIKE PROTEIN"/>
    <property type="match status" value="1"/>
</dbReference>
<protein>
    <submittedName>
        <fullName evidence="4">16S/23S rRNA (Cytidine-2'-O)-methyltransferase TlyA</fullName>
        <ecNumber evidence="4">2.1.1.226</ecNumber>
    </submittedName>
</protein>
<dbReference type="InterPro" id="IPR002877">
    <property type="entry name" value="RNA_MeTrfase_FtsJ_dom"/>
</dbReference>